<feature type="transmembrane region" description="Helical" evidence="1">
    <location>
        <begin position="48"/>
        <end position="72"/>
    </location>
</feature>
<accession>A0A9N8WKR3</accession>
<feature type="transmembrane region" description="Helical" evidence="1">
    <location>
        <begin position="84"/>
        <end position="103"/>
    </location>
</feature>
<evidence type="ECO:0000313" key="2">
    <source>
        <dbReference type="EMBL" id="CAG8487808.1"/>
    </source>
</evidence>
<keyword evidence="1" id="KW-1133">Transmembrane helix</keyword>
<keyword evidence="3" id="KW-1185">Reference proteome</keyword>
<proteinExistence type="predicted"/>
<dbReference type="EMBL" id="CAJVPK010000279">
    <property type="protein sequence ID" value="CAG8487808.1"/>
    <property type="molecule type" value="Genomic_DNA"/>
</dbReference>
<organism evidence="2 3">
    <name type="scientific">Diversispora eburnea</name>
    <dbReference type="NCBI Taxonomy" id="1213867"/>
    <lineage>
        <taxon>Eukaryota</taxon>
        <taxon>Fungi</taxon>
        <taxon>Fungi incertae sedis</taxon>
        <taxon>Mucoromycota</taxon>
        <taxon>Glomeromycotina</taxon>
        <taxon>Glomeromycetes</taxon>
        <taxon>Diversisporales</taxon>
        <taxon>Diversisporaceae</taxon>
        <taxon>Diversispora</taxon>
    </lineage>
</organism>
<name>A0A9N8WKR3_9GLOM</name>
<sequence length="130" mass="15221">MGPCLATYDVAGTYIKYKEGYIRIPHNGGIITKPQEYWSEENKKLVIYFNYVLCVNFSIQTVILFPILQWAFRNDAFYTELVPQLAYGSIMLIIGILGIRSHWRFQKLLIKTRKTNSNIVTKLEYFKVDN</sequence>
<dbReference type="Proteomes" id="UP000789706">
    <property type="component" value="Unassembled WGS sequence"/>
</dbReference>
<keyword evidence="1" id="KW-0472">Membrane</keyword>
<evidence type="ECO:0000256" key="1">
    <source>
        <dbReference type="SAM" id="Phobius"/>
    </source>
</evidence>
<reference evidence="2" key="1">
    <citation type="submission" date="2021-06" db="EMBL/GenBank/DDBJ databases">
        <authorList>
            <person name="Kallberg Y."/>
            <person name="Tangrot J."/>
            <person name="Rosling A."/>
        </authorList>
    </citation>
    <scope>NUCLEOTIDE SEQUENCE</scope>
    <source>
        <strain evidence="2">AZ414A</strain>
    </source>
</reference>
<gene>
    <name evidence="2" type="ORF">DEBURN_LOCUS4009</name>
</gene>
<dbReference type="AlphaFoldDB" id="A0A9N8WKR3"/>
<protein>
    <submittedName>
        <fullName evidence="2">10738_t:CDS:1</fullName>
    </submittedName>
</protein>
<comment type="caution">
    <text evidence="2">The sequence shown here is derived from an EMBL/GenBank/DDBJ whole genome shotgun (WGS) entry which is preliminary data.</text>
</comment>
<dbReference type="OrthoDB" id="2384193at2759"/>
<keyword evidence="1" id="KW-0812">Transmembrane</keyword>
<evidence type="ECO:0000313" key="3">
    <source>
        <dbReference type="Proteomes" id="UP000789706"/>
    </source>
</evidence>